<name>A0A497ELU0_9CREN</name>
<dbReference type="EMBL" id="QMQV01000080">
    <property type="protein sequence ID" value="RLE48352.1"/>
    <property type="molecule type" value="Genomic_DNA"/>
</dbReference>
<dbReference type="Proteomes" id="UP000278475">
    <property type="component" value="Unassembled WGS sequence"/>
</dbReference>
<protein>
    <recommendedName>
        <fullName evidence="1">CO-methylating acetyl-CoA synthase</fullName>
        <ecNumber evidence="1">2.3.1.169</ecNumber>
    </recommendedName>
</protein>
<dbReference type="PANTHER" id="PTHR42281">
    <property type="match status" value="1"/>
</dbReference>
<dbReference type="InterPro" id="IPR045822">
    <property type="entry name" value="ACS_CODH_B_C"/>
</dbReference>
<dbReference type="Pfam" id="PF19436">
    <property type="entry name" value="ACS_CODH_B_C"/>
    <property type="match status" value="1"/>
</dbReference>
<evidence type="ECO:0000256" key="6">
    <source>
        <dbReference type="ARBA" id="ARBA00023014"/>
    </source>
</evidence>
<feature type="domain" description="CO dehydrogenase/acetyl-CoA synthase complex beta subunit C-terminal" evidence="7">
    <location>
        <begin position="170"/>
        <end position="398"/>
    </location>
</feature>
<keyword evidence="4" id="KW-0479">Metal-binding</keyword>
<dbReference type="PANTHER" id="PTHR42281:SF1">
    <property type="entry name" value="ACETYL-COA DECARBONYLASE_SYNTHASE COMPLEX SUBUNIT BETA 1"/>
    <property type="match status" value="1"/>
</dbReference>
<evidence type="ECO:0000313" key="8">
    <source>
        <dbReference type="EMBL" id="RLE48352.1"/>
    </source>
</evidence>
<dbReference type="AlphaFoldDB" id="A0A497ELU0"/>
<dbReference type="SUPFAM" id="SSF56821">
    <property type="entry name" value="Prismane protein-like"/>
    <property type="match status" value="1"/>
</dbReference>
<evidence type="ECO:0000256" key="4">
    <source>
        <dbReference type="ARBA" id="ARBA00022723"/>
    </source>
</evidence>
<dbReference type="Gene3D" id="3.40.1470.10">
    <property type="entry name" value="Bifunctional carbon monoxide dehydrogenase/acetyl-coa synthase(codh/acs), Chain M, domain 5"/>
    <property type="match status" value="1"/>
</dbReference>
<sequence>MSRKVDLGVSPAFEGKRIRREEMYLEFGGPKVDKKFEIVRAADLSQVKDGFVEVIGQDIPQLKEGGSYSLGIIILVAGSKVDKDLEGVVERRIHTYTNYIEDVMHMNQRDAIWIRIGKKAFFKGFDFNFWGETLIKLFKSELSFIEKMQVTFITDEAVIAQKLPEVLEVYRERDEKIKNLREEDVDLFYGCVLCQSFAPSHVCVITPERSSLCGALTWFDARAAANIDPKGPNFPIPKGELLNPEKGEWSGVNEVVASRSLGAIQRVYLHSALEYPHTSCGCFECIVFYIPEVDGFGIVHRGFKDPTVNGLTFSAMAPQASGGVQTPGFIGIGVNYMRSRKFLQGDGGWSRVAWMTSVLKESVKEAIPSDLVDKIATEREAKNVDELKKFLIDKKHPLAEKLAKKVEVPPIAHTAERKVEKAEVEAKPVIKAHSSDIASIPLPILTSGAKITLHGAKVRIGKLAIKKKGG</sequence>
<dbReference type="GO" id="GO:0043885">
    <property type="term" value="F:anaerobic carbon-monoxide dehydrogenase activity"/>
    <property type="evidence" value="ECO:0007669"/>
    <property type="project" value="InterPro"/>
</dbReference>
<gene>
    <name evidence="8" type="primary">cdhC</name>
    <name evidence="8" type="ORF">DRJ31_07440</name>
</gene>
<comment type="caution">
    <text evidence="8">The sequence shown here is derived from an EMBL/GenBank/DDBJ whole genome shotgun (WGS) entry which is preliminary data.</text>
</comment>
<dbReference type="Gene3D" id="3.30.1650.10">
    <property type="entry name" value="Bifunctional carbon monoxide dehydrogenase/acetyl-coa synthase(codh/acs), Chain M, domain 3"/>
    <property type="match status" value="1"/>
</dbReference>
<keyword evidence="3" id="KW-0808">Transferase</keyword>
<dbReference type="InterPro" id="IPR011254">
    <property type="entry name" value="Prismane-like_sf"/>
</dbReference>
<accession>A0A497ELU0</accession>
<keyword evidence="6" id="KW-0411">Iron-sulfur</keyword>
<dbReference type="InterPro" id="IPR004461">
    <property type="entry name" value="CO_DH/Ac-CoA_synth_bsu"/>
</dbReference>
<dbReference type="EC" id="2.3.1.169" evidence="1"/>
<evidence type="ECO:0000256" key="1">
    <source>
        <dbReference type="ARBA" id="ARBA00012244"/>
    </source>
</evidence>
<dbReference type="GO" id="GO:0043884">
    <property type="term" value="F:CO-methylating acetyl-CoA synthase activity"/>
    <property type="evidence" value="ECO:0007669"/>
    <property type="project" value="UniProtKB-EC"/>
</dbReference>
<dbReference type="GO" id="GO:0046872">
    <property type="term" value="F:metal ion binding"/>
    <property type="evidence" value="ECO:0007669"/>
    <property type="project" value="UniProtKB-KW"/>
</dbReference>
<dbReference type="NCBIfam" id="TIGR00316">
    <property type="entry name" value="cdhC"/>
    <property type="match status" value="1"/>
</dbReference>
<reference evidence="8 9" key="1">
    <citation type="submission" date="2018-06" db="EMBL/GenBank/DDBJ databases">
        <title>Extensive metabolic versatility and redundancy in microbially diverse, dynamic hydrothermal sediments.</title>
        <authorList>
            <person name="Dombrowski N."/>
            <person name="Teske A."/>
            <person name="Baker B.J."/>
        </authorList>
    </citation>
    <scope>NUCLEOTIDE SEQUENCE [LARGE SCALE GENOMIC DNA]</scope>
    <source>
        <strain evidence="8">B66_G16</strain>
    </source>
</reference>
<dbReference type="GO" id="GO:0051536">
    <property type="term" value="F:iron-sulfur cluster binding"/>
    <property type="evidence" value="ECO:0007669"/>
    <property type="project" value="UniProtKB-KW"/>
</dbReference>
<dbReference type="NCBIfam" id="NF003379">
    <property type="entry name" value="PRK04456.1"/>
    <property type="match status" value="1"/>
</dbReference>
<evidence type="ECO:0000256" key="2">
    <source>
        <dbReference type="ARBA" id="ARBA00022596"/>
    </source>
</evidence>
<dbReference type="InterPro" id="IPR038571">
    <property type="entry name" value="CO_DH/Ac-CoA_synth_bsu_3_sf"/>
</dbReference>
<evidence type="ECO:0000256" key="3">
    <source>
        <dbReference type="ARBA" id="ARBA00022679"/>
    </source>
</evidence>
<dbReference type="Gene3D" id="3.40.970.20">
    <property type="entry name" value="Carbon monoxide dehydrogenase alpha subunit. Chain D, domain 4"/>
    <property type="match status" value="1"/>
</dbReference>
<dbReference type="GO" id="GO:0006084">
    <property type="term" value="P:acetyl-CoA metabolic process"/>
    <property type="evidence" value="ECO:0007669"/>
    <property type="project" value="InterPro"/>
</dbReference>
<organism evidence="8 9">
    <name type="scientific">Thermoproteota archaeon</name>
    <dbReference type="NCBI Taxonomy" id="2056631"/>
    <lineage>
        <taxon>Archaea</taxon>
        <taxon>Thermoproteota</taxon>
    </lineage>
</organism>
<evidence type="ECO:0000259" key="7">
    <source>
        <dbReference type="Pfam" id="PF19436"/>
    </source>
</evidence>
<dbReference type="Pfam" id="PF03598">
    <property type="entry name" value="CdhC"/>
    <property type="match status" value="1"/>
</dbReference>
<keyword evidence="5" id="KW-0408">Iron</keyword>
<evidence type="ECO:0000256" key="5">
    <source>
        <dbReference type="ARBA" id="ARBA00023004"/>
    </source>
</evidence>
<keyword evidence="2" id="KW-0533">Nickel</keyword>
<proteinExistence type="predicted"/>
<evidence type="ECO:0000313" key="9">
    <source>
        <dbReference type="Proteomes" id="UP000278475"/>
    </source>
</evidence>